<dbReference type="GeneID" id="30995255"/>
<dbReference type="Pfam" id="PF09825">
    <property type="entry name" value="BPL_N"/>
    <property type="match status" value="1"/>
</dbReference>
<dbReference type="PANTHER" id="PTHR12835:SF5">
    <property type="entry name" value="BIOTIN--PROTEIN LIGASE"/>
    <property type="match status" value="1"/>
</dbReference>
<dbReference type="GO" id="GO:0005737">
    <property type="term" value="C:cytoplasm"/>
    <property type="evidence" value="ECO:0007669"/>
    <property type="project" value="TreeGrafter"/>
</dbReference>
<dbReference type="OrthoDB" id="10250105at2759"/>
<dbReference type="InterPro" id="IPR004143">
    <property type="entry name" value="BPL_LPL_catalytic"/>
</dbReference>
<dbReference type="GO" id="GO:0004077">
    <property type="term" value="F:biotin--[biotin carboxyl-carrier protein] ligase activity"/>
    <property type="evidence" value="ECO:0007669"/>
    <property type="project" value="TreeGrafter"/>
</dbReference>
<dbReference type="AlphaFoldDB" id="A0A1E4RTN2"/>
<dbReference type="SUPFAM" id="SSF52317">
    <property type="entry name" value="Class I glutamine amidotransferase-like"/>
    <property type="match status" value="1"/>
</dbReference>
<protein>
    <submittedName>
        <fullName evidence="2">Biotin holocarboxylase synthetase</fullName>
    </submittedName>
</protein>
<accession>A0A1E4RTN2</accession>
<dbReference type="InterPro" id="IPR019197">
    <property type="entry name" value="Biotin-prot_ligase_N"/>
</dbReference>
<proteinExistence type="predicted"/>
<gene>
    <name evidence="2" type="ORF">HYPBUDRAFT_151829</name>
</gene>
<dbReference type="Proteomes" id="UP000095085">
    <property type="component" value="Unassembled WGS sequence"/>
</dbReference>
<dbReference type="InterPro" id="IPR045864">
    <property type="entry name" value="aa-tRNA-synth_II/BPL/LPL"/>
</dbReference>
<dbReference type="PROSITE" id="PS51733">
    <property type="entry name" value="BPL_LPL_CATALYTIC"/>
    <property type="match status" value="1"/>
</dbReference>
<evidence type="ECO:0000259" key="1">
    <source>
        <dbReference type="PROSITE" id="PS51733"/>
    </source>
</evidence>
<name>A0A1E4RTN2_9ASCO</name>
<feature type="domain" description="BPL/LPL catalytic" evidence="1">
    <location>
        <begin position="357"/>
        <end position="581"/>
    </location>
</feature>
<dbReference type="CDD" id="cd03144">
    <property type="entry name" value="GATase1_ScBLP_like"/>
    <property type="match status" value="1"/>
</dbReference>
<dbReference type="Gene3D" id="3.30.930.10">
    <property type="entry name" value="Bira Bifunctional Protein, Domain 2"/>
    <property type="match status" value="1"/>
</dbReference>
<dbReference type="SUPFAM" id="SSF55681">
    <property type="entry name" value="Class II aaRS and biotin synthetases"/>
    <property type="match status" value="1"/>
</dbReference>
<organism evidence="2 3">
    <name type="scientific">Hyphopichia burtonii NRRL Y-1933</name>
    <dbReference type="NCBI Taxonomy" id="984485"/>
    <lineage>
        <taxon>Eukaryota</taxon>
        <taxon>Fungi</taxon>
        <taxon>Dikarya</taxon>
        <taxon>Ascomycota</taxon>
        <taxon>Saccharomycotina</taxon>
        <taxon>Pichiomycetes</taxon>
        <taxon>Debaryomycetaceae</taxon>
        <taxon>Hyphopichia</taxon>
    </lineage>
</organism>
<dbReference type="Gene3D" id="3.40.50.880">
    <property type="match status" value="1"/>
</dbReference>
<evidence type="ECO:0000313" key="3">
    <source>
        <dbReference type="Proteomes" id="UP000095085"/>
    </source>
</evidence>
<keyword evidence="3" id="KW-1185">Reference proteome</keyword>
<dbReference type="EMBL" id="KV454538">
    <property type="protein sequence ID" value="ODV70561.1"/>
    <property type="molecule type" value="Genomic_DNA"/>
</dbReference>
<reference evidence="3" key="1">
    <citation type="submission" date="2016-05" db="EMBL/GenBank/DDBJ databases">
        <title>Comparative genomics of biotechnologically important yeasts.</title>
        <authorList>
            <consortium name="DOE Joint Genome Institute"/>
            <person name="Riley R."/>
            <person name="Haridas S."/>
            <person name="Wolfe K.H."/>
            <person name="Lopes M.R."/>
            <person name="Hittinger C.T."/>
            <person name="Goker M."/>
            <person name="Salamov A."/>
            <person name="Wisecaver J."/>
            <person name="Long T.M."/>
            <person name="Aerts A.L."/>
            <person name="Barry K."/>
            <person name="Choi C."/>
            <person name="Clum A."/>
            <person name="Coughlan A.Y."/>
            <person name="Deshpande S."/>
            <person name="Douglass A.P."/>
            <person name="Hanson S.J."/>
            <person name="Klenk H.-P."/>
            <person name="Labutti K."/>
            <person name="Lapidus A."/>
            <person name="Lindquist E."/>
            <person name="Lipzen A."/>
            <person name="Meier-Kolthoff J.P."/>
            <person name="Ohm R.A."/>
            <person name="Otillar R.P."/>
            <person name="Pangilinan J."/>
            <person name="Peng Y."/>
            <person name="Rokas A."/>
            <person name="Rosa C.A."/>
            <person name="Scheuner C."/>
            <person name="Sibirny A.A."/>
            <person name="Slot J.C."/>
            <person name="Stielow J.B."/>
            <person name="Sun H."/>
            <person name="Kurtzman C.P."/>
            <person name="Blackwell M."/>
            <person name="Grigoriev I.V."/>
            <person name="Jeffries T.W."/>
        </authorList>
    </citation>
    <scope>NUCLEOTIDE SEQUENCE [LARGE SCALE GENOMIC DNA]</scope>
    <source>
        <strain evidence="3">NRRL Y-1933</strain>
    </source>
</reference>
<dbReference type="InterPro" id="IPR029062">
    <property type="entry name" value="Class_I_gatase-like"/>
</dbReference>
<dbReference type="PANTHER" id="PTHR12835">
    <property type="entry name" value="BIOTIN PROTEIN LIGASE"/>
    <property type="match status" value="1"/>
</dbReference>
<sequence>MNVLVYSGPGTTIESVKHCVESLKLHLSPFYAVIPVTDTVLLNEPWMFKTSALVIPGGADLPYCKLLNGNGNERIKKFVKLGGKYIGFCAGAYYASKRCEFEVGSPLEVTGNRELQLFPGTKQGCAYKGFVYESHQGARATPLTVNKSVLSKCSNTVYNYYNGGGVFLNALSHRGVEVLARYSESLDIEDDDKAAVIYCKYGKGDVLLSGTHPEFTASLMRPTDSHAQHICDTLKDQDIETNRKLFLQQCLMKLGLRVNEDLNISIPKTTPIYLSSFQQNKASDLVKSLKNNLDFVNGNTLEDNTDTFVFHDDAFMDEEESDVTNIQVCCELPDNKLTPYFNMKDYYNHLEELFKSEPIGDFGSYLGYGEVVTSTNALLESNPQLLRHLPNGFTFTATTQVAGRGRGGNVWINPKGVMASSVLFKMPSGSSIVTLQYLCGLAMIEAILSYGSDKPGEGIGYEDMPIKLKWPNDIYALKTEFYKDINDKNIFNETVEGDDQKYAKISGALVNSQYLDKTFHLVWGCGVNVSNFAPTTSLNMVLNRLNELRQEKHLEPLPPYQHEKLLAKLMFILDKFYNVFLKSGLAPFLPLYYKRWFHSEQKVKVDVEGSGRNLRTCVIKGITSDYGLLIAQDTNTGERLELQPDGNSFDIFKGLVYRKG</sequence>
<dbReference type="STRING" id="984485.A0A1E4RTN2"/>
<dbReference type="Pfam" id="PF03099">
    <property type="entry name" value="BPL_LplA_LipB"/>
    <property type="match status" value="1"/>
</dbReference>
<dbReference type="RefSeq" id="XP_020079628.1">
    <property type="nucleotide sequence ID" value="XM_020220705.1"/>
</dbReference>
<evidence type="ECO:0000313" key="2">
    <source>
        <dbReference type="EMBL" id="ODV70561.1"/>
    </source>
</evidence>